<accession>A0A4S1CCR7</accession>
<evidence type="ECO:0000313" key="2">
    <source>
        <dbReference type="Proteomes" id="UP000306416"/>
    </source>
</evidence>
<name>A0A4S1CCR7_9BACT</name>
<keyword evidence="2" id="KW-1185">Reference proteome</keyword>
<dbReference type="AlphaFoldDB" id="A0A4S1CCR7"/>
<reference evidence="1 2" key="1">
    <citation type="submission" date="2019-04" db="EMBL/GenBank/DDBJ databases">
        <title>Geobacter oryzae sp. nov., ferric-reducing bacteria isolated from paddy soil.</title>
        <authorList>
            <person name="Xu Z."/>
            <person name="Masuda Y."/>
            <person name="Itoh H."/>
            <person name="Senoo K."/>
        </authorList>
    </citation>
    <scope>NUCLEOTIDE SEQUENCE [LARGE SCALE GENOMIC DNA]</scope>
    <source>
        <strain evidence="1 2">Red111</strain>
    </source>
</reference>
<dbReference type="Proteomes" id="UP000306416">
    <property type="component" value="Unassembled WGS sequence"/>
</dbReference>
<comment type="caution">
    <text evidence="1">The sequence shown here is derived from an EMBL/GenBank/DDBJ whole genome shotgun (WGS) entry which is preliminary data.</text>
</comment>
<evidence type="ECO:0000313" key="1">
    <source>
        <dbReference type="EMBL" id="TGU71187.1"/>
    </source>
</evidence>
<dbReference type="EMBL" id="SRSC01000003">
    <property type="protein sequence ID" value="TGU71187.1"/>
    <property type="molecule type" value="Genomic_DNA"/>
</dbReference>
<organism evidence="1 2">
    <name type="scientific">Geomonas terrae</name>
    <dbReference type="NCBI Taxonomy" id="2562681"/>
    <lineage>
        <taxon>Bacteria</taxon>
        <taxon>Pseudomonadati</taxon>
        <taxon>Thermodesulfobacteriota</taxon>
        <taxon>Desulfuromonadia</taxon>
        <taxon>Geobacterales</taxon>
        <taxon>Geobacteraceae</taxon>
        <taxon>Geomonas</taxon>
    </lineage>
</organism>
<protein>
    <submittedName>
        <fullName evidence="1">Uncharacterized protein</fullName>
    </submittedName>
</protein>
<proteinExistence type="predicted"/>
<gene>
    <name evidence="1" type="ORF">E4633_12635</name>
</gene>
<sequence length="109" mass="12026">MKCEYCGRTLREGDTIHGLKYGTLTHSGFKAASDSAVTVICGTCGNKVYQMVYSSLDTRALSYPTMLKMVTELTSLMKNGYKLIQHIASLPATDQRALYHLVTSSKQPQ</sequence>